<sequence>MSVEAAVAYFDATLRTVAWHRHGQYDLTAAEAFRAGIHARLDAMPGARGIRQARFVTDFADGRAQLPGESVSRGLCSVASASSTARASTSTRR</sequence>
<proteinExistence type="predicted"/>
<evidence type="ECO:0000313" key="2">
    <source>
        <dbReference type="Proteomes" id="UP000295748"/>
    </source>
</evidence>
<keyword evidence="2" id="KW-1185">Reference proteome</keyword>
<evidence type="ECO:0000313" key="1">
    <source>
        <dbReference type="EMBL" id="QBR87698.1"/>
    </source>
</evidence>
<dbReference type="Proteomes" id="UP000295748">
    <property type="component" value="Chromosome"/>
</dbReference>
<name>A0ABX5SNI5_9MICO</name>
<protein>
    <submittedName>
        <fullName evidence="1">Uncharacterized protein</fullName>
    </submittedName>
</protein>
<dbReference type="EMBL" id="CP038266">
    <property type="protein sequence ID" value="QBR87698.1"/>
    <property type="molecule type" value="Genomic_DNA"/>
</dbReference>
<reference evidence="1 2" key="1">
    <citation type="submission" date="2019-03" db="EMBL/GenBank/DDBJ databases">
        <authorList>
            <person name="Dong K."/>
        </authorList>
    </citation>
    <scope>NUCLEOTIDE SEQUENCE [LARGE SCALE GENOMIC DNA]</scope>
    <source>
        <strain evidence="2">dk512</strain>
    </source>
</reference>
<accession>A0ABX5SNI5</accession>
<gene>
    <name evidence="1" type="ORF">E4K62_02670</name>
</gene>
<organism evidence="1 2">
    <name type="scientific">Microbacterium wangchenii</name>
    <dbReference type="NCBI Taxonomy" id="2541726"/>
    <lineage>
        <taxon>Bacteria</taxon>
        <taxon>Bacillati</taxon>
        <taxon>Actinomycetota</taxon>
        <taxon>Actinomycetes</taxon>
        <taxon>Micrococcales</taxon>
        <taxon>Microbacteriaceae</taxon>
        <taxon>Microbacterium</taxon>
    </lineage>
</organism>
<dbReference type="RefSeq" id="WP_135063315.1">
    <property type="nucleotide sequence ID" value="NZ_CP038266.1"/>
</dbReference>